<dbReference type="SUPFAM" id="SSF52833">
    <property type="entry name" value="Thioredoxin-like"/>
    <property type="match status" value="1"/>
</dbReference>
<name>A0A8J7QDY8_9BACT</name>
<comment type="similarity">
    <text evidence="1 2">Belongs to the ArsC family.</text>
</comment>
<dbReference type="PANTHER" id="PTHR30041">
    <property type="entry name" value="ARSENATE REDUCTASE"/>
    <property type="match status" value="1"/>
</dbReference>
<dbReference type="RefSeq" id="WP_207862042.1">
    <property type="nucleotide sequence ID" value="NZ_JAFREP010000031.1"/>
</dbReference>
<dbReference type="Proteomes" id="UP000664417">
    <property type="component" value="Unassembled WGS sequence"/>
</dbReference>
<protein>
    <recommendedName>
        <fullName evidence="5">Arsenate reductase</fullName>
    </recommendedName>
</protein>
<gene>
    <name evidence="3" type="ORF">J3U88_26570</name>
</gene>
<dbReference type="AlphaFoldDB" id="A0A8J7QDY8"/>
<organism evidence="3 4">
    <name type="scientific">Acanthopleuribacter pedis</name>
    <dbReference type="NCBI Taxonomy" id="442870"/>
    <lineage>
        <taxon>Bacteria</taxon>
        <taxon>Pseudomonadati</taxon>
        <taxon>Acidobacteriota</taxon>
        <taxon>Holophagae</taxon>
        <taxon>Acanthopleuribacterales</taxon>
        <taxon>Acanthopleuribacteraceae</taxon>
        <taxon>Acanthopleuribacter</taxon>
    </lineage>
</organism>
<dbReference type="PANTHER" id="PTHR30041:SF8">
    <property type="entry name" value="PROTEIN YFFB"/>
    <property type="match status" value="1"/>
</dbReference>
<comment type="caution">
    <text evidence="3">The sequence shown here is derived from an EMBL/GenBank/DDBJ whole genome shotgun (WGS) entry which is preliminary data.</text>
</comment>
<dbReference type="InterPro" id="IPR006660">
    <property type="entry name" value="Arsenate_reductase-like"/>
</dbReference>
<evidence type="ECO:0000313" key="3">
    <source>
        <dbReference type="EMBL" id="MBO1322069.1"/>
    </source>
</evidence>
<proteinExistence type="inferred from homology"/>
<dbReference type="InterPro" id="IPR036249">
    <property type="entry name" value="Thioredoxin-like_sf"/>
</dbReference>
<evidence type="ECO:0000256" key="1">
    <source>
        <dbReference type="ARBA" id="ARBA00007198"/>
    </source>
</evidence>
<evidence type="ECO:0000256" key="2">
    <source>
        <dbReference type="PROSITE-ProRule" id="PRU01282"/>
    </source>
</evidence>
<sequence>MSYVLLGIPNCSTVKKARVHLEEKSVPFSFRDLRKQPLGADEWRALVDQDDTGTLINTRSPSFRKTGQPAKGLDAETKVKVLLEQPTAMKRPALLRENTLLQVGYDADFYNSLPS</sequence>
<dbReference type="Pfam" id="PF03960">
    <property type="entry name" value="ArsC"/>
    <property type="match status" value="1"/>
</dbReference>
<evidence type="ECO:0000313" key="4">
    <source>
        <dbReference type="Proteomes" id="UP000664417"/>
    </source>
</evidence>
<accession>A0A8J7QDY8</accession>
<dbReference type="PROSITE" id="PS51353">
    <property type="entry name" value="ARSC"/>
    <property type="match status" value="1"/>
</dbReference>
<reference evidence="3" key="1">
    <citation type="submission" date="2021-03" db="EMBL/GenBank/DDBJ databases">
        <authorList>
            <person name="Wang G."/>
        </authorList>
    </citation>
    <scope>NUCLEOTIDE SEQUENCE</scope>
    <source>
        <strain evidence="3">KCTC 12899</strain>
    </source>
</reference>
<evidence type="ECO:0008006" key="5">
    <source>
        <dbReference type="Google" id="ProtNLM"/>
    </source>
</evidence>
<dbReference type="Gene3D" id="3.40.30.10">
    <property type="entry name" value="Glutaredoxin"/>
    <property type="match status" value="1"/>
</dbReference>
<dbReference type="EMBL" id="JAFREP010000031">
    <property type="protein sequence ID" value="MBO1322069.1"/>
    <property type="molecule type" value="Genomic_DNA"/>
</dbReference>
<keyword evidence="4" id="KW-1185">Reference proteome</keyword>